<dbReference type="PANTHER" id="PTHR38465:SF1">
    <property type="entry name" value="HTH-TYPE TRANSCRIPTIONAL REGULATOR MJ1563-RELATED"/>
    <property type="match status" value="1"/>
</dbReference>
<dbReference type="PANTHER" id="PTHR38465">
    <property type="entry name" value="HTH-TYPE TRANSCRIPTIONAL REGULATOR MJ1563-RELATED"/>
    <property type="match status" value="1"/>
</dbReference>
<dbReference type="Gene3D" id="1.10.10.10">
    <property type="entry name" value="Winged helix-like DNA-binding domain superfamily/Winged helix DNA-binding domain"/>
    <property type="match status" value="1"/>
</dbReference>
<dbReference type="KEGG" id="cmar:IMCC12053_3071"/>
<evidence type="ECO:0000313" key="1">
    <source>
        <dbReference type="EMBL" id="ALI57018.1"/>
    </source>
</evidence>
<evidence type="ECO:0000313" key="2">
    <source>
        <dbReference type="Proteomes" id="UP000064920"/>
    </source>
</evidence>
<dbReference type="SUPFAM" id="SSF46785">
    <property type="entry name" value="Winged helix' DNA-binding domain"/>
    <property type="match status" value="1"/>
</dbReference>
<reference evidence="1 2" key="1">
    <citation type="submission" date="2015-05" db="EMBL/GenBank/DDBJ databases">
        <authorList>
            <person name="Wang D.B."/>
            <person name="Wang M."/>
        </authorList>
    </citation>
    <scope>NUCLEOTIDE SEQUENCE [LARGE SCALE GENOMIC DNA]</scope>
    <source>
        <strain evidence="1 2">IMCC 12053</strain>
    </source>
</reference>
<accession>A0A0N9ZMP6</accession>
<protein>
    <submittedName>
        <fullName evidence="1">Uncharacterized protein</fullName>
    </submittedName>
</protein>
<dbReference type="InterPro" id="IPR052362">
    <property type="entry name" value="HTH-GbsR_regulator"/>
</dbReference>
<proteinExistence type="predicted"/>
<dbReference type="RefSeq" id="WP_062220454.1">
    <property type="nucleotide sequence ID" value="NZ_CP012023.1"/>
</dbReference>
<dbReference type="InterPro" id="IPR036388">
    <property type="entry name" value="WH-like_DNA-bd_sf"/>
</dbReference>
<dbReference type="EMBL" id="CP012023">
    <property type="protein sequence ID" value="ALI57018.1"/>
    <property type="molecule type" value="Genomic_DNA"/>
</dbReference>
<dbReference type="PATRIC" id="fig|1397108.4.peg.3155"/>
<organism evidence="1 2">
    <name type="scientific">Celeribacter marinus</name>
    <dbReference type="NCBI Taxonomy" id="1397108"/>
    <lineage>
        <taxon>Bacteria</taxon>
        <taxon>Pseudomonadati</taxon>
        <taxon>Pseudomonadota</taxon>
        <taxon>Alphaproteobacteria</taxon>
        <taxon>Rhodobacterales</taxon>
        <taxon>Roseobacteraceae</taxon>
        <taxon>Celeribacter</taxon>
    </lineage>
</organism>
<dbReference type="InterPro" id="IPR036390">
    <property type="entry name" value="WH_DNA-bd_sf"/>
</dbReference>
<name>A0A0N9ZMP6_9RHOB</name>
<sequence>MTRTIEEIRGEFIEKIGLMAQADGLPRIAGRMLGLFIWDGEAVAFGDLANQLQVSRGSISTATRILEDRRLIKRIAKAGQRQDYFQLAENPYAQMLEHYVLGLERVQIEIAQTLGEIPTNEADIKGRIEAYGAFYRTMSGALSKLADDLKTG</sequence>
<dbReference type="STRING" id="1397108.IMCC12053_3071"/>
<dbReference type="AlphaFoldDB" id="A0A0N9ZMP6"/>
<keyword evidence="2" id="KW-1185">Reference proteome</keyword>
<dbReference type="Proteomes" id="UP000064920">
    <property type="component" value="Chromosome"/>
</dbReference>
<dbReference type="OrthoDB" id="2733322at2"/>
<gene>
    <name evidence="1" type="ORF">IMCC12053_3071</name>
</gene>